<evidence type="ECO:0000256" key="8">
    <source>
        <dbReference type="PIRSR" id="PIRSR602187-50"/>
    </source>
</evidence>
<dbReference type="Pfam" id="PF00543">
    <property type="entry name" value="P-II"/>
    <property type="match status" value="1"/>
</dbReference>
<dbReference type="PRINTS" id="PR00340">
    <property type="entry name" value="PIIGLNB"/>
</dbReference>
<dbReference type="PIRSF" id="PIRSF039144">
    <property type="entry name" value="GlnB"/>
    <property type="match status" value="1"/>
</dbReference>
<dbReference type="GO" id="GO:0005829">
    <property type="term" value="C:cytosol"/>
    <property type="evidence" value="ECO:0007669"/>
    <property type="project" value="TreeGrafter"/>
</dbReference>
<evidence type="ECO:0000256" key="1">
    <source>
        <dbReference type="ARBA" id="ARBA00011233"/>
    </source>
</evidence>
<evidence type="ECO:0000313" key="13">
    <source>
        <dbReference type="Proteomes" id="UP000662818"/>
    </source>
</evidence>
<dbReference type="SUPFAM" id="SSF54913">
    <property type="entry name" value="GlnB-like"/>
    <property type="match status" value="1"/>
</dbReference>
<dbReference type="RefSeq" id="WP_036546782.1">
    <property type="nucleotide sequence ID" value="NZ_CP022295.1"/>
</dbReference>
<dbReference type="EMBL" id="JACBZM010000001">
    <property type="protein sequence ID" value="NYI43363.1"/>
    <property type="molecule type" value="Genomic_DNA"/>
</dbReference>
<keyword evidence="3 8" id="KW-0597">Phosphoprotein</keyword>
<dbReference type="GO" id="GO:0005524">
    <property type="term" value="F:ATP binding"/>
    <property type="evidence" value="ECO:0007669"/>
    <property type="project" value="TreeGrafter"/>
</dbReference>
<dbReference type="InterPro" id="IPR002187">
    <property type="entry name" value="N-reg_PII"/>
</dbReference>
<dbReference type="Proteomes" id="UP000562045">
    <property type="component" value="Unassembled WGS sequence"/>
</dbReference>
<sequence>MKLISAVVKPHKWEDVRQALEAVGVNGMTVSEVSGYGRQKGHTEVYRGAEYDIAMVPKVRIEIVADDHDVEQIVETITKAAQTGKVGDGKIWVTPVESVVRVRTGDTGPSAV</sequence>
<evidence type="ECO:0000256" key="7">
    <source>
        <dbReference type="PIRSR" id="PIRSR039144-50"/>
    </source>
</evidence>
<dbReference type="InterPro" id="IPR017918">
    <property type="entry name" value="N-reg_PII_CS"/>
</dbReference>
<evidence type="ECO:0000313" key="12">
    <source>
        <dbReference type="Proteomes" id="UP000562045"/>
    </source>
</evidence>
<dbReference type="PANTHER" id="PTHR30115">
    <property type="entry name" value="NITROGEN REGULATORY PROTEIN P-II"/>
    <property type="match status" value="1"/>
</dbReference>
<dbReference type="AlphaFoldDB" id="A0A7Z0CLV7"/>
<reference evidence="11 13" key="1">
    <citation type="submission" date="2017-06" db="EMBL/GenBank/DDBJ databases">
        <title>Complete Genome Sequence of the Soil Carbazole-Degrading Bacterium Nocardioides aromaticivorans IC177.</title>
        <authorList>
            <person name="Vejarano F."/>
            <person name="Suzuki-Minakuchi C."/>
            <person name="Ohtsubo Y."/>
            <person name="Tsuda M."/>
            <person name="Okada K."/>
            <person name="Nojiri H."/>
        </authorList>
    </citation>
    <scope>NUCLEOTIDE SEQUENCE [LARGE SCALE GENOMIC DNA]</scope>
    <source>
        <strain evidence="11 13">IC177</strain>
    </source>
</reference>
<proteinExistence type="inferred from homology"/>
<accession>A0A7Z0CLV7</accession>
<gene>
    <name evidence="10" type="ORF">BJ993_000443</name>
    <name evidence="11" type="ORF">CFH99_17130</name>
</gene>
<name>A0A7Z0CLV7_9ACTN</name>
<organism evidence="10 12">
    <name type="scientific">Nocardioides aromaticivorans</name>
    <dbReference type="NCBI Taxonomy" id="200618"/>
    <lineage>
        <taxon>Bacteria</taxon>
        <taxon>Bacillati</taxon>
        <taxon>Actinomycetota</taxon>
        <taxon>Actinomycetes</taxon>
        <taxon>Propionibacteriales</taxon>
        <taxon>Nocardioidaceae</taxon>
        <taxon>Nocardioides</taxon>
    </lineage>
</organism>
<evidence type="ECO:0000256" key="3">
    <source>
        <dbReference type="ARBA" id="ARBA00022553"/>
    </source>
</evidence>
<dbReference type="Gene3D" id="3.30.70.120">
    <property type="match status" value="1"/>
</dbReference>
<dbReference type="SMART" id="SM00938">
    <property type="entry name" value="P-II"/>
    <property type="match status" value="1"/>
</dbReference>
<protein>
    <recommendedName>
        <fullName evidence="2">Nitrogen regulatory protein P-II</fullName>
    </recommendedName>
</protein>
<dbReference type="PROSITE" id="PS00638">
    <property type="entry name" value="PII_GLNB_CTER"/>
    <property type="match status" value="1"/>
</dbReference>
<dbReference type="PROSITE" id="PS00496">
    <property type="entry name" value="PII_GLNB_UMP"/>
    <property type="match status" value="1"/>
</dbReference>
<dbReference type="PROSITE" id="PS51343">
    <property type="entry name" value="PII_GLNB_DOM"/>
    <property type="match status" value="1"/>
</dbReference>
<dbReference type="EMBL" id="CP022295">
    <property type="protein sequence ID" value="QSR27347.1"/>
    <property type="molecule type" value="Genomic_DNA"/>
</dbReference>
<evidence type="ECO:0000313" key="10">
    <source>
        <dbReference type="EMBL" id="NYI43363.1"/>
    </source>
</evidence>
<dbReference type="GO" id="GO:0006808">
    <property type="term" value="P:regulation of nitrogen utilization"/>
    <property type="evidence" value="ECO:0007669"/>
    <property type="project" value="InterPro"/>
</dbReference>
<reference evidence="10 12" key="2">
    <citation type="submission" date="2020-07" db="EMBL/GenBank/DDBJ databases">
        <title>Sequencing the genomes of 1000 actinobacteria strains.</title>
        <authorList>
            <person name="Klenk H.-P."/>
        </authorList>
    </citation>
    <scope>NUCLEOTIDE SEQUENCE [LARGE SCALE GENOMIC DNA]</scope>
    <source>
        <strain evidence="10 12">DSM 15131</strain>
    </source>
</reference>
<dbReference type="InterPro" id="IPR011322">
    <property type="entry name" value="N-reg_PII-like_a/b"/>
</dbReference>
<keyword evidence="6" id="KW-0804">Transcription</keyword>
<comment type="subunit">
    <text evidence="1">Homotrimer.</text>
</comment>
<evidence type="ECO:0000256" key="4">
    <source>
        <dbReference type="ARBA" id="ARBA00022741"/>
    </source>
</evidence>
<dbReference type="InterPro" id="IPR002332">
    <property type="entry name" value="N-reg_PII_urydylation_site"/>
</dbReference>
<keyword evidence="4" id="KW-0547">Nucleotide-binding</keyword>
<dbReference type="Proteomes" id="UP000662818">
    <property type="component" value="Chromosome"/>
</dbReference>
<dbReference type="PANTHER" id="PTHR30115:SF11">
    <property type="entry name" value="NITROGEN REGULATORY PROTEIN P-II HOMOLOG"/>
    <property type="match status" value="1"/>
</dbReference>
<dbReference type="GO" id="GO:0030234">
    <property type="term" value="F:enzyme regulator activity"/>
    <property type="evidence" value="ECO:0007669"/>
    <property type="project" value="InterPro"/>
</dbReference>
<evidence type="ECO:0000256" key="2">
    <source>
        <dbReference type="ARBA" id="ARBA00015681"/>
    </source>
</evidence>
<keyword evidence="13" id="KW-1185">Reference proteome</keyword>
<evidence type="ECO:0000256" key="5">
    <source>
        <dbReference type="ARBA" id="ARBA00023015"/>
    </source>
</evidence>
<feature type="modified residue" description="O-UMP-tyrosine" evidence="7">
    <location>
        <position position="51"/>
    </location>
</feature>
<evidence type="ECO:0000256" key="6">
    <source>
        <dbReference type="ARBA" id="ARBA00023163"/>
    </source>
</evidence>
<dbReference type="InterPro" id="IPR015867">
    <property type="entry name" value="N-reg_PII/ATP_PRibTrfase_C"/>
</dbReference>
<evidence type="ECO:0000313" key="11">
    <source>
        <dbReference type="EMBL" id="QSR27347.1"/>
    </source>
</evidence>
<evidence type="ECO:0000256" key="9">
    <source>
        <dbReference type="RuleBase" id="RU003936"/>
    </source>
</evidence>
<comment type="similarity">
    <text evidence="9">Belongs to the P(II) protein family.</text>
</comment>
<keyword evidence="5" id="KW-0805">Transcription regulation</keyword>